<feature type="transmembrane region" description="Helical" evidence="1">
    <location>
        <begin position="6"/>
        <end position="28"/>
    </location>
</feature>
<keyword evidence="1" id="KW-0472">Membrane</keyword>
<dbReference type="Proteomes" id="UP000326570">
    <property type="component" value="Unassembled WGS sequence"/>
</dbReference>
<name>A0A5N1ISX4_9BACT</name>
<evidence type="ECO:0000313" key="3">
    <source>
        <dbReference type="Proteomes" id="UP000326570"/>
    </source>
</evidence>
<evidence type="ECO:0000313" key="2">
    <source>
        <dbReference type="EMBL" id="KAA9331210.1"/>
    </source>
</evidence>
<feature type="transmembrane region" description="Helical" evidence="1">
    <location>
        <begin position="113"/>
        <end position="132"/>
    </location>
</feature>
<keyword evidence="1" id="KW-1133">Transmembrane helix</keyword>
<accession>A0A5N1ISX4</accession>
<proteinExistence type="predicted"/>
<feature type="transmembrane region" description="Helical" evidence="1">
    <location>
        <begin position="144"/>
        <end position="166"/>
    </location>
</feature>
<keyword evidence="1" id="KW-0812">Transmembrane</keyword>
<feature type="transmembrane region" description="Helical" evidence="1">
    <location>
        <begin position="35"/>
        <end position="59"/>
    </location>
</feature>
<sequence length="173" mass="19864">MSKLGISHLFQFFIFVALQIFLFQYLVLFNTAFCFIYVAFLLFLPIQLPPVILMLMGFTTGITIDTFFDTAGIHAGACVLLTYIRPYVLRFLTPRDDYDANDSVNVNLMGWRWFITYALILIVLHHLLLFFLELGGIKLVGFTLLKVLASSLFTFTVVVILQLLFFSARRVAR</sequence>
<feature type="transmembrane region" description="Helical" evidence="1">
    <location>
        <begin position="71"/>
        <end position="92"/>
    </location>
</feature>
<protein>
    <recommendedName>
        <fullName evidence="4">Rod shape-determining protein MreD</fullName>
    </recommendedName>
</protein>
<comment type="caution">
    <text evidence="2">The sequence shown here is derived from an EMBL/GenBank/DDBJ whole genome shotgun (WGS) entry which is preliminary data.</text>
</comment>
<gene>
    <name evidence="2" type="ORF">F0P94_15090</name>
</gene>
<dbReference type="RefSeq" id="WP_150904733.1">
    <property type="nucleotide sequence ID" value="NZ_VTWT01000008.1"/>
</dbReference>
<keyword evidence="3" id="KW-1185">Reference proteome</keyword>
<dbReference type="EMBL" id="VTWT01000008">
    <property type="protein sequence ID" value="KAA9331210.1"/>
    <property type="molecule type" value="Genomic_DNA"/>
</dbReference>
<reference evidence="2 3" key="1">
    <citation type="submission" date="2019-09" db="EMBL/GenBank/DDBJ databases">
        <title>Genome sequence of Adhaeribacter sp. M2.</title>
        <authorList>
            <person name="Srinivasan S."/>
        </authorList>
    </citation>
    <scope>NUCLEOTIDE SEQUENCE [LARGE SCALE GENOMIC DNA]</scope>
    <source>
        <strain evidence="2 3">M2</strain>
    </source>
</reference>
<organism evidence="2 3">
    <name type="scientific">Adhaeribacter soli</name>
    <dbReference type="NCBI Taxonomy" id="2607655"/>
    <lineage>
        <taxon>Bacteria</taxon>
        <taxon>Pseudomonadati</taxon>
        <taxon>Bacteroidota</taxon>
        <taxon>Cytophagia</taxon>
        <taxon>Cytophagales</taxon>
        <taxon>Hymenobacteraceae</taxon>
        <taxon>Adhaeribacter</taxon>
    </lineage>
</organism>
<dbReference type="AlphaFoldDB" id="A0A5N1ISX4"/>
<evidence type="ECO:0000256" key="1">
    <source>
        <dbReference type="SAM" id="Phobius"/>
    </source>
</evidence>
<evidence type="ECO:0008006" key="4">
    <source>
        <dbReference type="Google" id="ProtNLM"/>
    </source>
</evidence>